<dbReference type="InterPro" id="IPR020845">
    <property type="entry name" value="AMP-binding_CS"/>
</dbReference>
<dbReference type="GO" id="GO:0016020">
    <property type="term" value="C:membrane"/>
    <property type="evidence" value="ECO:0007669"/>
    <property type="project" value="TreeGrafter"/>
</dbReference>
<dbReference type="InterPro" id="IPR045851">
    <property type="entry name" value="AMP-bd_C_sf"/>
</dbReference>
<evidence type="ECO:0000313" key="6">
    <source>
        <dbReference type="EMBL" id="WKW11721.1"/>
    </source>
</evidence>
<sequence length="607" mass="66839">MTTMAAPVSAALRTLPARVLHWARVKPGRLALRHRELGLWREYSWREYAERVAQTGLGLRALGVGAGDRVAIIGDNRPEWLFADLGVQGIGAVVVGVYATSPAEEVHYVLEHSGSAVVIVEDEEQLDKVLAVRDRLPALRDVILIEPRGAAHHLADGRAMTFEALLARGAAAPVTEFEASVASLDPSDAAVLIYTSGTTGAPKGAILSHANLDFTARTIADAFDADEDDETLSYLPLCHIAEQIFSLLAPLEKGSVVSFGGGVDELVADLREIQPTIFFGVPRVWEKMLAGIEIRMNDASWLKKRNFHLWMGVGRRLARKRIDRVPLTPLDRALEWLGWLLLYRPLRERLGMARVRYASSAAAPVAPQVIEAFWSLGVRIREAYGQTEGCGLATFTPEHDVRPGLVGTAFPGVELRIAEDGEILVRGACVFAGYYRNEAATRETVDADGWLHTGDVGELSPDGFLRITDRKKDLIITSGGKNIAPSWIENKLKVSPFVREAIVIGDRRKYCTALIGIEMDTVADWATRRRISYTTYEDLSAQPEVKELIAAWIEQVNADLAPVEQIKRFAMIPKPLDHEEGELTATQKVKRRAIEKAFSDLIAGMYA</sequence>
<keyword evidence="2" id="KW-0276">Fatty acid metabolism</keyword>
<dbReference type="InterPro" id="IPR000873">
    <property type="entry name" value="AMP-dep_synth/lig_dom"/>
</dbReference>
<proteinExistence type="predicted"/>
<dbReference type="InterPro" id="IPR042099">
    <property type="entry name" value="ANL_N_sf"/>
</dbReference>
<dbReference type="PANTHER" id="PTHR43272:SF32">
    <property type="entry name" value="AMP-DEPENDENT SYNTHETASE_LIGASE DOMAIN-CONTAINING PROTEIN"/>
    <property type="match status" value="1"/>
</dbReference>
<dbReference type="Gene3D" id="3.40.50.12780">
    <property type="entry name" value="N-terminal domain of ligase-like"/>
    <property type="match status" value="1"/>
</dbReference>
<feature type="domain" description="AMP-dependent synthetase/ligase" evidence="5">
    <location>
        <begin position="21"/>
        <end position="435"/>
    </location>
</feature>
<dbReference type="PROSITE" id="PS00455">
    <property type="entry name" value="AMP_BINDING"/>
    <property type="match status" value="1"/>
</dbReference>
<name>A0AA49JTM7_9BACT</name>
<evidence type="ECO:0000313" key="7">
    <source>
        <dbReference type="EMBL" id="WKW14631.1"/>
    </source>
</evidence>
<dbReference type="AlphaFoldDB" id="A0AA49JTM7"/>
<evidence type="ECO:0000256" key="1">
    <source>
        <dbReference type="ARBA" id="ARBA00022598"/>
    </source>
</evidence>
<keyword evidence="3" id="KW-0443">Lipid metabolism</keyword>
<evidence type="ECO:0000256" key="4">
    <source>
        <dbReference type="ARBA" id="ARBA00024484"/>
    </source>
</evidence>
<gene>
    <name evidence="6" type="ORF">Strain138_000983</name>
    <name evidence="7" type="ORF">Strain318_000983</name>
</gene>
<evidence type="ECO:0000256" key="2">
    <source>
        <dbReference type="ARBA" id="ARBA00022832"/>
    </source>
</evidence>
<dbReference type="Pfam" id="PF00501">
    <property type="entry name" value="AMP-binding"/>
    <property type="match status" value="1"/>
</dbReference>
<dbReference type="Proteomes" id="UP001229955">
    <property type="component" value="Chromosome"/>
</dbReference>
<dbReference type="SUPFAM" id="SSF56801">
    <property type="entry name" value="Acetyl-CoA synthetase-like"/>
    <property type="match status" value="1"/>
</dbReference>
<reference evidence="6" key="1">
    <citation type="submission" date="2023-07" db="EMBL/GenBank/DDBJ databases">
        <authorList>
            <person name="Haufschild T."/>
            <person name="Kallscheuer N."/>
            <person name="Hammer J."/>
            <person name="Kohn T."/>
            <person name="Kabuu M."/>
            <person name="Jogler M."/>
            <person name="Wohfarth N."/>
            <person name="Heuer A."/>
            <person name="Rohde M."/>
            <person name="van Teeseling M.C.F."/>
            <person name="Jogler C."/>
        </authorList>
    </citation>
    <scope>NUCLEOTIDE SEQUENCE</scope>
    <source>
        <strain evidence="6">Strain 138</strain>
        <strain evidence="7">Strain 318</strain>
    </source>
</reference>
<dbReference type="EMBL" id="CP130612">
    <property type="protein sequence ID" value="WKW11721.1"/>
    <property type="molecule type" value="Genomic_DNA"/>
</dbReference>
<keyword evidence="1" id="KW-0436">Ligase</keyword>
<accession>A0AA49JZ55</accession>
<dbReference type="RefSeq" id="WP_367887417.1">
    <property type="nucleotide sequence ID" value="NZ_CP130612.1"/>
</dbReference>
<keyword evidence="8" id="KW-1185">Reference proteome</keyword>
<organism evidence="6">
    <name type="scientific">Pseudogemmatithrix spongiicola</name>
    <dbReference type="NCBI Taxonomy" id="3062599"/>
    <lineage>
        <taxon>Bacteria</taxon>
        <taxon>Pseudomonadati</taxon>
        <taxon>Gemmatimonadota</taxon>
        <taxon>Gemmatimonadia</taxon>
        <taxon>Gemmatimonadales</taxon>
        <taxon>Gemmatimonadaceae</taxon>
        <taxon>Pseudogemmatithrix</taxon>
    </lineage>
</organism>
<dbReference type="Gene3D" id="3.30.300.30">
    <property type="match status" value="1"/>
</dbReference>
<evidence type="ECO:0000256" key="3">
    <source>
        <dbReference type="ARBA" id="ARBA00023098"/>
    </source>
</evidence>
<dbReference type="PANTHER" id="PTHR43272">
    <property type="entry name" value="LONG-CHAIN-FATTY-ACID--COA LIGASE"/>
    <property type="match status" value="1"/>
</dbReference>
<dbReference type="GO" id="GO:0004467">
    <property type="term" value="F:long-chain fatty acid-CoA ligase activity"/>
    <property type="evidence" value="ECO:0007669"/>
    <property type="project" value="UniProtKB-EC"/>
</dbReference>
<dbReference type="EMBL" id="CP130613">
    <property type="protein sequence ID" value="WKW14631.1"/>
    <property type="molecule type" value="Genomic_DNA"/>
</dbReference>
<dbReference type="Pfam" id="PF23562">
    <property type="entry name" value="AMP-binding_C_3"/>
    <property type="match status" value="1"/>
</dbReference>
<evidence type="ECO:0000313" key="8">
    <source>
        <dbReference type="Proteomes" id="UP001229955"/>
    </source>
</evidence>
<evidence type="ECO:0000259" key="5">
    <source>
        <dbReference type="Pfam" id="PF00501"/>
    </source>
</evidence>
<protein>
    <submittedName>
        <fullName evidence="6">AMP-binding protein</fullName>
    </submittedName>
</protein>
<dbReference type="KEGG" id="pspc:Strain318_000983"/>
<comment type="catalytic activity">
    <reaction evidence="4">
        <text>a long-chain fatty acid + ATP + CoA = a long-chain fatty acyl-CoA + AMP + diphosphate</text>
        <dbReference type="Rhea" id="RHEA:15421"/>
        <dbReference type="ChEBI" id="CHEBI:30616"/>
        <dbReference type="ChEBI" id="CHEBI:33019"/>
        <dbReference type="ChEBI" id="CHEBI:57287"/>
        <dbReference type="ChEBI" id="CHEBI:57560"/>
        <dbReference type="ChEBI" id="CHEBI:83139"/>
        <dbReference type="ChEBI" id="CHEBI:456215"/>
        <dbReference type="EC" id="6.2.1.3"/>
    </reaction>
    <physiologicalReaction direction="left-to-right" evidence="4">
        <dbReference type="Rhea" id="RHEA:15422"/>
    </physiologicalReaction>
</comment>
<accession>A0AA49JTM7</accession>